<name>A0A1I3YEG7_9BACL</name>
<evidence type="ECO:0000256" key="6">
    <source>
        <dbReference type="ARBA" id="ARBA00022840"/>
    </source>
</evidence>
<evidence type="ECO:0000259" key="11">
    <source>
        <dbReference type="PROSITE" id="PS50893"/>
    </source>
</evidence>
<dbReference type="InterPro" id="IPR003593">
    <property type="entry name" value="AAA+_ATPase"/>
</dbReference>
<comment type="subcellular location">
    <subcellularLocation>
        <location evidence="1">Cell membrane</location>
        <topology evidence="1">Multi-pass membrane protein</topology>
    </subcellularLocation>
</comment>
<dbReference type="PANTHER" id="PTHR43394:SF1">
    <property type="entry name" value="ATP-BINDING CASSETTE SUB-FAMILY B MEMBER 10, MITOCHONDRIAL"/>
    <property type="match status" value="1"/>
</dbReference>
<organism evidence="13 14">
    <name type="scientific">Brevibacillus centrosporus</name>
    <dbReference type="NCBI Taxonomy" id="54910"/>
    <lineage>
        <taxon>Bacteria</taxon>
        <taxon>Bacillati</taxon>
        <taxon>Bacillota</taxon>
        <taxon>Bacilli</taxon>
        <taxon>Bacillales</taxon>
        <taxon>Paenibacillaceae</taxon>
        <taxon>Brevibacillus</taxon>
    </lineage>
</organism>
<dbReference type="SUPFAM" id="SSF52540">
    <property type="entry name" value="P-loop containing nucleoside triphosphate hydrolases"/>
    <property type="match status" value="1"/>
</dbReference>
<gene>
    <name evidence="13" type="ORF">SAMN05518846_11173</name>
</gene>
<dbReference type="InterPro" id="IPR027417">
    <property type="entry name" value="P-loop_NTPase"/>
</dbReference>
<evidence type="ECO:0000256" key="4">
    <source>
        <dbReference type="ARBA" id="ARBA00022692"/>
    </source>
</evidence>
<dbReference type="InterPro" id="IPR003439">
    <property type="entry name" value="ABC_transporter-like_ATP-bd"/>
</dbReference>
<evidence type="ECO:0000256" key="9">
    <source>
        <dbReference type="SAM" id="MobiDB-lite"/>
    </source>
</evidence>
<dbReference type="PROSITE" id="PS00211">
    <property type="entry name" value="ABC_TRANSPORTER_1"/>
    <property type="match status" value="1"/>
</dbReference>
<evidence type="ECO:0000259" key="12">
    <source>
        <dbReference type="PROSITE" id="PS50929"/>
    </source>
</evidence>
<dbReference type="GO" id="GO:0005524">
    <property type="term" value="F:ATP binding"/>
    <property type="evidence" value="ECO:0007669"/>
    <property type="project" value="UniProtKB-KW"/>
</dbReference>
<evidence type="ECO:0000256" key="1">
    <source>
        <dbReference type="ARBA" id="ARBA00004651"/>
    </source>
</evidence>
<feature type="transmembrane region" description="Helical" evidence="10">
    <location>
        <begin position="87"/>
        <end position="107"/>
    </location>
</feature>
<dbReference type="PANTHER" id="PTHR43394">
    <property type="entry name" value="ATP-DEPENDENT PERMEASE MDL1, MITOCHONDRIAL"/>
    <property type="match status" value="1"/>
</dbReference>
<evidence type="ECO:0000256" key="3">
    <source>
        <dbReference type="ARBA" id="ARBA00022475"/>
    </source>
</evidence>
<feature type="region of interest" description="Disordered" evidence="9">
    <location>
        <begin position="1"/>
        <end position="21"/>
    </location>
</feature>
<keyword evidence="2" id="KW-0813">Transport</keyword>
<dbReference type="GO" id="GO:0015421">
    <property type="term" value="F:ABC-type oligopeptide transporter activity"/>
    <property type="evidence" value="ECO:0007669"/>
    <property type="project" value="TreeGrafter"/>
</dbReference>
<evidence type="ECO:0000256" key="10">
    <source>
        <dbReference type="SAM" id="Phobius"/>
    </source>
</evidence>
<sequence length="617" mass="68491">MSKPSSASNPNIMNRARGPMGFSGPVVKAKDRKGTIKRIWLYMEKQKAQLVASIFFVIISTLLGILGPYLIGIIMDEYIIPRDIAGTIRLLAILALVYIATVVFTWLQTFMMVRVSLQTIRNLRQDLFDKFQTLSLRFFDSRAHGDLMSRVTNDIDSLNNALSQSVVQIFSSVLMVVGVAIAMFSLNWLLAIVTLLVIPIMMLASKKLITYSSKHFKKRQKDLGELNGFIEESISGNEVITLFGKEGKFDREFSGVNERLRHSAMAADTVSGFLGPVNNFINNLGLGLVILVGAVLTVKGMATVGIIAAFVTYSRQFFRPINQLSNLFNMFQSAIAGAERVFEVMDETPDMVDKKDAIAVESFRGDVEFSHVHFGYEKGKPILKDIHFAVKPGQKVALVGPTGSGKTTIINLLMRFYDVTAGELKVDGRDIRDYQLSGLRKKIGVVLQDTFLFSGTIMENIRYGRLEATDEEVIAAAKMASAHQYIKHLPDGYQTRITSGGANLSQGQRQLLAIARAILADSDILILDEATSSIDTSTEIEIQKGLNRLTEGRTSFVIAHRLKTIENADLILVIHLGEIIESGTHEELLQKKGFYFEMYHSQFAHLQNVSAQEAVES</sequence>
<protein>
    <submittedName>
        <fullName evidence="13">ATP-binding cassette, subfamily B</fullName>
    </submittedName>
</protein>
<dbReference type="STRING" id="1884381.SAMN05518846_11173"/>
<reference evidence="14" key="1">
    <citation type="submission" date="2016-10" db="EMBL/GenBank/DDBJ databases">
        <authorList>
            <person name="Varghese N."/>
            <person name="Submissions S."/>
        </authorList>
    </citation>
    <scope>NUCLEOTIDE SEQUENCE [LARGE SCALE GENOMIC DNA]</scope>
    <source>
        <strain evidence="14">OK042</strain>
    </source>
</reference>
<dbReference type="Pfam" id="PF00005">
    <property type="entry name" value="ABC_tran"/>
    <property type="match status" value="1"/>
</dbReference>
<feature type="transmembrane region" description="Helical" evidence="10">
    <location>
        <begin position="288"/>
        <end position="313"/>
    </location>
</feature>
<dbReference type="FunFam" id="3.40.50.300:FF:000287">
    <property type="entry name" value="Multidrug ABC transporter ATP-binding protein"/>
    <property type="match status" value="1"/>
</dbReference>
<dbReference type="FunFam" id="1.20.1560.10:FF:000011">
    <property type="entry name" value="Multidrug ABC transporter ATP-binding protein"/>
    <property type="match status" value="1"/>
</dbReference>
<dbReference type="CDD" id="cd18547">
    <property type="entry name" value="ABC_6TM_Tm288_like"/>
    <property type="match status" value="1"/>
</dbReference>
<keyword evidence="14" id="KW-1185">Reference proteome</keyword>
<keyword evidence="7 10" id="KW-1133">Transmembrane helix</keyword>
<dbReference type="EMBL" id="FORT01000011">
    <property type="protein sequence ID" value="SFK29769.1"/>
    <property type="molecule type" value="Genomic_DNA"/>
</dbReference>
<dbReference type="GO" id="GO:0005886">
    <property type="term" value="C:plasma membrane"/>
    <property type="evidence" value="ECO:0007669"/>
    <property type="project" value="UniProtKB-SubCell"/>
</dbReference>
<dbReference type="Gene3D" id="3.40.50.300">
    <property type="entry name" value="P-loop containing nucleotide triphosphate hydrolases"/>
    <property type="match status" value="1"/>
</dbReference>
<keyword evidence="8 10" id="KW-0472">Membrane</keyword>
<evidence type="ECO:0000313" key="13">
    <source>
        <dbReference type="EMBL" id="SFK29769.1"/>
    </source>
</evidence>
<dbReference type="InterPro" id="IPR036640">
    <property type="entry name" value="ABC1_TM_sf"/>
</dbReference>
<feature type="transmembrane region" description="Helical" evidence="10">
    <location>
        <begin position="50"/>
        <end position="75"/>
    </location>
</feature>
<evidence type="ECO:0000256" key="7">
    <source>
        <dbReference type="ARBA" id="ARBA00022989"/>
    </source>
</evidence>
<evidence type="ECO:0000256" key="5">
    <source>
        <dbReference type="ARBA" id="ARBA00022741"/>
    </source>
</evidence>
<evidence type="ECO:0000313" key="14">
    <source>
        <dbReference type="Proteomes" id="UP000198915"/>
    </source>
</evidence>
<dbReference type="PROSITE" id="PS50929">
    <property type="entry name" value="ABC_TM1F"/>
    <property type="match status" value="1"/>
</dbReference>
<dbReference type="AlphaFoldDB" id="A0A1I3YEG7"/>
<dbReference type="InterPro" id="IPR039421">
    <property type="entry name" value="Type_1_exporter"/>
</dbReference>
<evidence type="ECO:0000256" key="2">
    <source>
        <dbReference type="ARBA" id="ARBA00022448"/>
    </source>
</evidence>
<accession>A0A1I3YEG7</accession>
<feature type="domain" description="ABC transmembrane type-1" evidence="12">
    <location>
        <begin position="51"/>
        <end position="333"/>
    </location>
</feature>
<feature type="domain" description="ABC transporter" evidence="11">
    <location>
        <begin position="367"/>
        <end position="601"/>
    </location>
</feature>
<dbReference type="Proteomes" id="UP000198915">
    <property type="component" value="Unassembled WGS sequence"/>
</dbReference>
<dbReference type="SMART" id="SM00382">
    <property type="entry name" value="AAA"/>
    <property type="match status" value="1"/>
</dbReference>
<dbReference type="CDD" id="cd03254">
    <property type="entry name" value="ABCC_Glucan_exporter_like"/>
    <property type="match status" value="1"/>
</dbReference>
<feature type="transmembrane region" description="Helical" evidence="10">
    <location>
        <begin position="190"/>
        <end position="209"/>
    </location>
</feature>
<proteinExistence type="predicted"/>
<dbReference type="PROSITE" id="PS50893">
    <property type="entry name" value="ABC_TRANSPORTER_2"/>
    <property type="match status" value="1"/>
</dbReference>
<dbReference type="GO" id="GO:0016887">
    <property type="term" value="F:ATP hydrolysis activity"/>
    <property type="evidence" value="ECO:0007669"/>
    <property type="project" value="InterPro"/>
</dbReference>
<dbReference type="InterPro" id="IPR017871">
    <property type="entry name" value="ABC_transporter-like_CS"/>
</dbReference>
<feature type="compositionally biased region" description="Polar residues" evidence="9">
    <location>
        <begin position="1"/>
        <end position="12"/>
    </location>
</feature>
<evidence type="ECO:0000256" key="8">
    <source>
        <dbReference type="ARBA" id="ARBA00023136"/>
    </source>
</evidence>
<feature type="transmembrane region" description="Helical" evidence="10">
    <location>
        <begin position="166"/>
        <end position="184"/>
    </location>
</feature>
<keyword evidence="6 13" id="KW-0067">ATP-binding</keyword>
<dbReference type="SUPFAM" id="SSF90123">
    <property type="entry name" value="ABC transporter transmembrane region"/>
    <property type="match status" value="1"/>
</dbReference>
<dbReference type="InterPro" id="IPR011527">
    <property type="entry name" value="ABC1_TM_dom"/>
</dbReference>
<keyword evidence="4 10" id="KW-0812">Transmembrane</keyword>
<keyword evidence="3" id="KW-1003">Cell membrane</keyword>
<dbReference type="Gene3D" id="1.20.1560.10">
    <property type="entry name" value="ABC transporter type 1, transmembrane domain"/>
    <property type="match status" value="1"/>
</dbReference>
<keyword evidence="5" id="KW-0547">Nucleotide-binding</keyword>
<dbReference type="Pfam" id="PF00664">
    <property type="entry name" value="ABC_membrane"/>
    <property type="match status" value="1"/>
</dbReference>